<dbReference type="Gene3D" id="3.40.50.1360">
    <property type="match status" value="1"/>
</dbReference>
<dbReference type="PANTHER" id="PTHR34294:SF1">
    <property type="entry name" value="TRANSCRIPTIONAL REGULATOR LSRR"/>
    <property type="match status" value="1"/>
</dbReference>
<evidence type="ECO:0000256" key="3">
    <source>
        <dbReference type="ARBA" id="ARBA00023125"/>
    </source>
</evidence>
<keyword evidence="8" id="KW-1185">Reference proteome</keyword>
<dbReference type="SUPFAM" id="SSF88659">
    <property type="entry name" value="Sigma3 and sigma4 domains of RNA polymerase sigma factors"/>
    <property type="match status" value="1"/>
</dbReference>
<feature type="domain" description="Sugar-binding" evidence="5">
    <location>
        <begin position="59"/>
        <end position="314"/>
    </location>
</feature>
<keyword evidence="3" id="KW-0238">DNA-binding</keyword>
<dbReference type="CDD" id="cd06171">
    <property type="entry name" value="Sigma70_r4"/>
    <property type="match status" value="1"/>
</dbReference>
<sequence>MPSPREQEMFVRAATLYYIEGKSQAEVATELGISRSNVSRVLTSARANGIVDIRINAPFRRDSKLERDLIEKYGLQEARVAPSGAPEMQLARVGELGAQWLMDHLPLEGSIAVSWGSAVQAVVEETARDPTHSTLEILPLVGGLSIVDAARDGNVLVRALAIKLGARHRRLYAPAVVESTTARTAFLTETSIRTVLEAASEAQVAIVGIGSVGEGASSAIIDSMSLSATELAQFRDSGAVGDCCTRYFDGSGRPVDSSVNDHVIAIDLASLRKIPKVVGVAAGVQKAAGTHGALKGKLLHSLVVDSALATALLALD</sequence>
<evidence type="ECO:0000313" key="8">
    <source>
        <dbReference type="Proteomes" id="UP000298154"/>
    </source>
</evidence>
<feature type="domain" description="RNA polymerase sigma-70 region 4" evidence="6">
    <location>
        <begin position="15"/>
        <end position="46"/>
    </location>
</feature>
<dbReference type="InterPro" id="IPR007324">
    <property type="entry name" value="Sugar-bd_dom_put"/>
</dbReference>
<dbReference type="EMBL" id="SOHK01000004">
    <property type="protein sequence ID" value="TFD69454.1"/>
    <property type="molecule type" value="Genomic_DNA"/>
</dbReference>
<proteinExistence type="inferred from homology"/>
<comment type="caution">
    <text evidence="7">The sequence shown here is derived from an EMBL/GenBank/DDBJ whole genome shotgun (WGS) entry which is preliminary data.</text>
</comment>
<organism evidence="7 8">
    <name type="scientific">Cryobacterium ruanii</name>
    <dbReference type="NCBI Taxonomy" id="1259197"/>
    <lineage>
        <taxon>Bacteria</taxon>
        <taxon>Bacillati</taxon>
        <taxon>Actinomycetota</taxon>
        <taxon>Actinomycetes</taxon>
        <taxon>Micrococcales</taxon>
        <taxon>Microbacteriaceae</taxon>
        <taxon>Cryobacterium</taxon>
    </lineage>
</organism>
<evidence type="ECO:0000259" key="6">
    <source>
        <dbReference type="Pfam" id="PF04545"/>
    </source>
</evidence>
<name>A0A4R9ATH9_9MICO</name>
<dbReference type="InterPro" id="IPR013324">
    <property type="entry name" value="RNA_pol_sigma_r3/r4-like"/>
</dbReference>
<dbReference type="Pfam" id="PF04545">
    <property type="entry name" value="Sigma70_r4"/>
    <property type="match status" value="1"/>
</dbReference>
<dbReference type="GO" id="GO:0030246">
    <property type="term" value="F:carbohydrate binding"/>
    <property type="evidence" value="ECO:0007669"/>
    <property type="project" value="InterPro"/>
</dbReference>
<dbReference type="InterPro" id="IPR051054">
    <property type="entry name" value="SorC_transcr_regulators"/>
</dbReference>
<dbReference type="AlphaFoldDB" id="A0A4R9ATH9"/>
<gene>
    <name evidence="7" type="ORF">E3T47_01330</name>
</gene>
<evidence type="ECO:0000256" key="2">
    <source>
        <dbReference type="ARBA" id="ARBA00023015"/>
    </source>
</evidence>
<evidence type="ECO:0000256" key="1">
    <source>
        <dbReference type="ARBA" id="ARBA00010466"/>
    </source>
</evidence>
<dbReference type="RefSeq" id="WP_134553843.1">
    <property type="nucleotide sequence ID" value="NZ_SOHK01000004.1"/>
</dbReference>
<dbReference type="Pfam" id="PF04198">
    <property type="entry name" value="Sugar-bind"/>
    <property type="match status" value="1"/>
</dbReference>
<evidence type="ECO:0000259" key="5">
    <source>
        <dbReference type="Pfam" id="PF04198"/>
    </source>
</evidence>
<accession>A0A4R9ATH9</accession>
<dbReference type="GO" id="GO:0003677">
    <property type="term" value="F:DNA binding"/>
    <property type="evidence" value="ECO:0007669"/>
    <property type="project" value="UniProtKB-KW"/>
</dbReference>
<dbReference type="GO" id="GO:0003700">
    <property type="term" value="F:DNA-binding transcription factor activity"/>
    <property type="evidence" value="ECO:0007669"/>
    <property type="project" value="InterPro"/>
</dbReference>
<evidence type="ECO:0000256" key="4">
    <source>
        <dbReference type="ARBA" id="ARBA00023163"/>
    </source>
</evidence>
<dbReference type="PANTHER" id="PTHR34294">
    <property type="entry name" value="TRANSCRIPTIONAL REGULATOR-RELATED"/>
    <property type="match status" value="1"/>
</dbReference>
<comment type="similarity">
    <text evidence="1">Belongs to the SorC transcriptional regulatory family.</text>
</comment>
<dbReference type="GO" id="GO:0006352">
    <property type="term" value="P:DNA-templated transcription initiation"/>
    <property type="evidence" value="ECO:0007669"/>
    <property type="project" value="InterPro"/>
</dbReference>
<keyword evidence="4" id="KW-0804">Transcription</keyword>
<keyword evidence="2" id="KW-0805">Transcription regulation</keyword>
<dbReference type="InterPro" id="IPR007630">
    <property type="entry name" value="RNA_pol_sigma70_r4"/>
</dbReference>
<dbReference type="InterPro" id="IPR037171">
    <property type="entry name" value="NagB/RpiA_transferase-like"/>
</dbReference>
<dbReference type="Gene3D" id="1.10.10.60">
    <property type="entry name" value="Homeodomain-like"/>
    <property type="match status" value="1"/>
</dbReference>
<reference evidence="7 8" key="1">
    <citation type="submission" date="2019-03" db="EMBL/GenBank/DDBJ databases">
        <title>Genomics of glacier-inhabiting Cryobacterium strains.</title>
        <authorList>
            <person name="Liu Q."/>
            <person name="Xin Y.-H."/>
        </authorList>
    </citation>
    <scope>NUCLEOTIDE SEQUENCE [LARGE SCALE GENOMIC DNA]</scope>
    <source>
        <strain evidence="7 8">Sr36</strain>
    </source>
</reference>
<dbReference type="OrthoDB" id="186585at2"/>
<dbReference type="SUPFAM" id="SSF100950">
    <property type="entry name" value="NagB/RpiA/CoA transferase-like"/>
    <property type="match status" value="1"/>
</dbReference>
<dbReference type="Proteomes" id="UP000298154">
    <property type="component" value="Unassembled WGS sequence"/>
</dbReference>
<protein>
    <submittedName>
        <fullName evidence="7">Sugar-binding transcriptional regulator</fullName>
    </submittedName>
</protein>
<evidence type="ECO:0000313" key="7">
    <source>
        <dbReference type="EMBL" id="TFD69454.1"/>
    </source>
</evidence>